<reference evidence="3" key="1">
    <citation type="journal article" date="2021" name="Nat. Commun.">
        <title>Genetic determinants of endophytism in the Arabidopsis root mycobiome.</title>
        <authorList>
            <person name="Mesny F."/>
            <person name="Miyauchi S."/>
            <person name="Thiergart T."/>
            <person name="Pickel B."/>
            <person name="Atanasova L."/>
            <person name="Karlsson M."/>
            <person name="Huettel B."/>
            <person name="Barry K.W."/>
            <person name="Haridas S."/>
            <person name="Chen C."/>
            <person name="Bauer D."/>
            <person name="Andreopoulos W."/>
            <person name="Pangilinan J."/>
            <person name="LaButti K."/>
            <person name="Riley R."/>
            <person name="Lipzen A."/>
            <person name="Clum A."/>
            <person name="Drula E."/>
            <person name="Henrissat B."/>
            <person name="Kohler A."/>
            <person name="Grigoriev I.V."/>
            <person name="Martin F.M."/>
            <person name="Hacquard S."/>
        </authorList>
    </citation>
    <scope>NUCLEOTIDE SEQUENCE</scope>
    <source>
        <strain evidence="3">MPI-SDFR-AT-0068</strain>
    </source>
</reference>
<feature type="region of interest" description="Disordered" evidence="1">
    <location>
        <begin position="201"/>
        <end position="248"/>
    </location>
</feature>
<accession>A0A8K0RRU6</accession>
<dbReference type="PANTHER" id="PTHR38788">
    <property type="entry name" value="CLR5 DOMAIN-CONTAINING PROTEIN"/>
    <property type="match status" value="1"/>
</dbReference>
<evidence type="ECO:0000313" key="3">
    <source>
        <dbReference type="EMBL" id="KAH7235910.1"/>
    </source>
</evidence>
<organism evidence="3 4">
    <name type="scientific">Fusarium tricinctum</name>
    <dbReference type="NCBI Taxonomy" id="61284"/>
    <lineage>
        <taxon>Eukaryota</taxon>
        <taxon>Fungi</taxon>
        <taxon>Dikarya</taxon>
        <taxon>Ascomycota</taxon>
        <taxon>Pezizomycotina</taxon>
        <taxon>Sordariomycetes</taxon>
        <taxon>Hypocreomycetidae</taxon>
        <taxon>Hypocreales</taxon>
        <taxon>Nectriaceae</taxon>
        <taxon>Fusarium</taxon>
        <taxon>Fusarium tricinctum species complex</taxon>
    </lineage>
</organism>
<keyword evidence="4" id="KW-1185">Reference proteome</keyword>
<feature type="domain" description="Clr5" evidence="2">
    <location>
        <begin position="2"/>
        <end position="55"/>
    </location>
</feature>
<evidence type="ECO:0000313" key="4">
    <source>
        <dbReference type="Proteomes" id="UP000813427"/>
    </source>
</evidence>
<protein>
    <submittedName>
        <fullName evidence="3">Clr5 domain-containing protein</fullName>
    </submittedName>
</protein>
<evidence type="ECO:0000259" key="2">
    <source>
        <dbReference type="Pfam" id="PF14420"/>
    </source>
</evidence>
<proteinExistence type="predicted"/>
<gene>
    <name evidence="3" type="ORF">BKA59DRAFT_291001</name>
</gene>
<dbReference type="InterPro" id="IPR025676">
    <property type="entry name" value="Clr5_dom"/>
</dbReference>
<dbReference type="PANTHER" id="PTHR38788:SF3">
    <property type="entry name" value="CLR5 DOMAIN-CONTAINING PROTEIN"/>
    <property type="match status" value="1"/>
</dbReference>
<comment type="caution">
    <text evidence="3">The sequence shown here is derived from an EMBL/GenBank/DDBJ whole genome shotgun (WGS) entry which is preliminary data.</text>
</comment>
<name>A0A8K0RRU6_9HYPO</name>
<evidence type="ECO:0000256" key="1">
    <source>
        <dbReference type="SAM" id="MobiDB-lite"/>
    </source>
</evidence>
<dbReference type="AlphaFoldDB" id="A0A8K0RRU6"/>
<dbReference type="Pfam" id="PF14420">
    <property type="entry name" value="Clr5"/>
    <property type="match status" value="1"/>
</dbReference>
<sequence length="248" mass="28136">MMAKPWSEHRGTITKLYIHEGRTLEDVRNIMKVQHNFEASIRSYRQHFDKWEIGKYNCKKRERRRRQSLTNNMLSPPHSPPDMAIKREEMGSPTSSSSSMSRRSSEQKPLPILKQPHILYPAYLQQDDLPAKAENSRESFAGGLDMFRSTQVAQEMFSSSMPLQHYSDSGWQVPRGAPSSYVGSPPTPFYRSSFQDSVPRCMPEPLLHPRSSELRSGLRAPDLSVGRDDGGPGSMMHPLIGYQSVAQG</sequence>
<dbReference type="OrthoDB" id="4115389at2759"/>
<feature type="region of interest" description="Disordered" evidence="1">
    <location>
        <begin position="62"/>
        <end position="111"/>
    </location>
</feature>
<dbReference type="Proteomes" id="UP000813427">
    <property type="component" value="Unassembled WGS sequence"/>
</dbReference>
<dbReference type="EMBL" id="JAGPXF010000007">
    <property type="protein sequence ID" value="KAH7235910.1"/>
    <property type="molecule type" value="Genomic_DNA"/>
</dbReference>